<dbReference type="AlphaFoldDB" id="A0A0P8D0M3"/>
<proteinExistence type="predicted"/>
<dbReference type="Proteomes" id="UP000050416">
    <property type="component" value="Unassembled WGS sequence"/>
</dbReference>
<sequence>MAEKDFQKLVETEVDAFVDHKTGPYSSGKRQAWIDARDECDEEFWNLVTPQGSGHDSE</sequence>
<accession>A0A0P8D0M3</accession>
<protein>
    <submittedName>
        <fullName evidence="1">Uncharacterized protein</fullName>
    </submittedName>
</protein>
<reference evidence="1 2" key="1">
    <citation type="submission" date="2015-09" db="EMBL/GenBank/DDBJ databases">
        <title>Identification and resolution of microdiversity through metagenomic sequencing of parallel consortia.</title>
        <authorList>
            <person name="Nelson W.C."/>
            <person name="Romine M.F."/>
            <person name="Lindemann S.R."/>
        </authorList>
    </citation>
    <scope>NUCLEOTIDE SEQUENCE [LARGE SCALE GENOMIC DNA]</scope>
    <source>
        <strain evidence="1">HL-55</strain>
    </source>
</reference>
<dbReference type="STRING" id="1305731.GCA_000934705_00008"/>
<comment type="caution">
    <text evidence="1">The sequence shown here is derived from an EMBL/GenBank/DDBJ whole genome shotgun (WGS) entry which is preliminary data.</text>
</comment>
<dbReference type="PATRIC" id="fig|1305731.5.peg.3431"/>
<organism evidence="1 2">
    <name type="scientific">Marinobacter excellens HL-55</name>
    <dbReference type="NCBI Taxonomy" id="1305731"/>
    <lineage>
        <taxon>Bacteria</taxon>
        <taxon>Pseudomonadati</taxon>
        <taxon>Pseudomonadota</taxon>
        <taxon>Gammaproteobacteria</taxon>
        <taxon>Pseudomonadales</taxon>
        <taxon>Marinobacteraceae</taxon>
        <taxon>Marinobacter</taxon>
    </lineage>
</organism>
<gene>
    <name evidence="1" type="ORF">HLUCCX14_07145</name>
</gene>
<evidence type="ECO:0000313" key="2">
    <source>
        <dbReference type="Proteomes" id="UP000050416"/>
    </source>
</evidence>
<evidence type="ECO:0000313" key="1">
    <source>
        <dbReference type="EMBL" id="KPQ29293.1"/>
    </source>
</evidence>
<dbReference type="EMBL" id="LJZQ01000007">
    <property type="protein sequence ID" value="KPQ29293.1"/>
    <property type="molecule type" value="Genomic_DNA"/>
</dbReference>
<name>A0A0P8D0M3_9GAMM</name>